<feature type="compositionally biased region" description="Polar residues" evidence="1">
    <location>
        <begin position="74"/>
        <end position="85"/>
    </location>
</feature>
<dbReference type="RefSeq" id="XP_012202039.1">
    <property type="nucleotide sequence ID" value="XM_012346649.1"/>
</dbReference>
<dbReference type="SMART" id="SM01349">
    <property type="entry name" value="TOG"/>
    <property type="match status" value="1"/>
</dbReference>
<dbReference type="Pfam" id="PF21040">
    <property type="entry name" value="CEP104-like_TOG"/>
    <property type="match status" value="2"/>
</dbReference>
<feature type="region of interest" description="Disordered" evidence="1">
    <location>
        <begin position="786"/>
        <end position="858"/>
    </location>
</feature>
<sequence length="858" mass="90884">MPVGTEAKKGVMGRLKSKISSSLGRKQPKDAANALTNQGSALSLAADDEDDDDDGDIEHHDSEIDSKGDEDHLTSSTEDATSNNEPPADVLADLVIVGKAPIEPSLVAQPQQDASVPRPFADDAPPSPIKQAPASPMKRAPTSPAKRPIGSPMKRSTAAPTSPLSRPLASPAKRAMGSPAKRTSIPGGDSPNIDVAPVVKAKKTRAPSFHENAPILASASMGEAPPPEKSGPTLAAETSSSLEAPPFDAGAAITSTFGERVARLLGADPWGDRQDGFDAIGIFVKKLDAAAPASTLSAALAAINCGIVDRVAPVMYCALECLTHVLAAFAPLVSAKPKRFASVHPQLQTLLQSLLVKLNDSNKRTQREALHGILRLLKAPKLPALSLLMATFEAEPLDRPRLELIHDMVVDLGFSDALTTERVLGWTIPALKIVDEKTRKLALDIAATAIVRSPDSKATLEGLVGVKPAMLKVLSRRVDEIKAEGPSNNHAAAEVPSAPTIGNNASNNNNQQAEPEPVLIEVPREDDAAVLAMVAAAMGTAETVVGPVAWRKLESKTWSDRKEALSDIEKAVDESKSDLRDVKPTAGSPTQGHFVGYAAVVHHCLYDSIAPVINGAIDLFSTLIKIYGPHIDWRDTLVKDLTLQCIGRLLRGMQKPNNRTSKGSCRCLLKLARLNVHTMQGAIACVFHKETDALVQMHVLRLLVPEFGLTTDADAGALQLHASLVLGAVAKALAHSNEKVRRAAMDVALCSQRLIGKSRVLQRLGDVKPATLKELEKNFVDVEISDGRPATVNSPPTPAESLGLGGPEMTASRRTLSSAPVAGGKADDDARAMEWTPRPVPSVLSNEEESLMDDILGL</sequence>
<dbReference type="GeneID" id="24129783"/>
<evidence type="ECO:0000313" key="3">
    <source>
        <dbReference type="EMBL" id="KDO27262.1"/>
    </source>
</evidence>
<feature type="region of interest" description="Disordered" evidence="1">
    <location>
        <begin position="105"/>
        <end position="194"/>
    </location>
</feature>
<keyword evidence="4" id="KW-1185">Reference proteome</keyword>
<dbReference type="AlphaFoldDB" id="A0A067CKF4"/>
<evidence type="ECO:0000259" key="2">
    <source>
        <dbReference type="SMART" id="SM01349"/>
    </source>
</evidence>
<feature type="compositionally biased region" description="Acidic residues" evidence="1">
    <location>
        <begin position="46"/>
        <end position="56"/>
    </location>
</feature>
<evidence type="ECO:0000256" key="1">
    <source>
        <dbReference type="SAM" id="MobiDB-lite"/>
    </source>
</evidence>
<dbReference type="PANTHER" id="PTHR13371">
    <property type="entry name" value="GLYCINE-, GLUTAMATE-, THIENYLCYCLOHEXYLPIPERIDINE-BINDING PROTEIN"/>
    <property type="match status" value="1"/>
</dbReference>
<dbReference type="InterPro" id="IPR016024">
    <property type="entry name" value="ARM-type_fold"/>
</dbReference>
<protein>
    <recommendedName>
        <fullName evidence="2">TOG domain-containing protein</fullName>
    </recommendedName>
</protein>
<dbReference type="Proteomes" id="UP000030745">
    <property type="component" value="Unassembled WGS sequence"/>
</dbReference>
<dbReference type="Gene3D" id="1.25.10.10">
    <property type="entry name" value="Leucine-rich Repeat Variant"/>
    <property type="match status" value="2"/>
</dbReference>
<feature type="compositionally biased region" description="Basic and acidic residues" evidence="1">
    <location>
        <begin position="57"/>
        <end position="73"/>
    </location>
</feature>
<dbReference type="OrthoDB" id="74848at2759"/>
<feature type="region of interest" description="Disordered" evidence="1">
    <location>
        <begin position="1"/>
        <end position="89"/>
    </location>
</feature>
<reference evidence="3 4" key="1">
    <citation type="journal article" date="2013" name="PLoS Genet.">
        <title>Distinctive expansion of potential virulence genes in the genome of the oomycete fish pathogen Saprolegnia parasitica.</title>
        <authorList>
            <person name="Jiang R.H."/>
            <person name="de Bruijn I."/>
            <person name="Haas B.J."/>
            <person name="Belmonte R."/>
            <person name="Lobach L."/>
            <person name="Christie J."/>
            <person name="van den Ackerveken G."/>
            <person name="Bottin A."/>
            <person name="Bulone V."/>
            <person name="Diaz-Moreno S.M."/>
            <person name="Dumas B."/>
            <person name="Fan L."/>
            <person name="Gaulin E."/>
            <person name="Govers F."/>
            <person name="Grenville-Briggs L.J."/>
            <person name="Horner N.R."/>
            <person name="Levin J.Z."/>
            <person name="Mammella M."/>
            <person name="Meijer H.J."/>
            <person name="Morris P."/>
            <person name="Nusbaum C."/>
            <person name="Oome S."/>
            <person name="Phillips A.J."/>
            <person name="van Rooyen D."/>
            <person name="Rzeszutek E."/>
            <person name="Saraiva M."/>
            <person name="Secombes C.J."/>
            <person name="Seidl M.F."/>
            <person name="Snel B."/>
            <person name="Stassen J.H."/>
            <person name="Sykes S."/>
            <person name="Tripathy S."/>
            <person name="van den Berg H."/>
            <person name="Vega-Arreguin J.C."/>
            <person name="Wawra S."/>
            <person name="Young S.K."/>
            <person name="Zeng Q."/>
            <person name="Dieguez-Uribeondo J."/>
            <person name="Russ C."/>
            <person name="Tyler B.M."/>
            <person name="van West P."/>
        </authorList>
    </citation>
    <scope>NUCLEOTIDE SEQUENCE [LARGE SCALE GENOMIC DNA]</scope>
    <source>
        <strain evidence="3 4">CBS 223.65</strain>
    </source>
</reference>
<accession>A0A067CKF4</accession>
<proteinExistence type="predicted"/>
<feature type="domain" description="TOG" evidence="2">
    <location>
        <begin position="537"/>
        <end position="790"/>
    </location>
</feature>
<gene>
    <name evidence="3" type="ORF">SPRG_07511</name>
</gene>
<dbReference type="InterPro" id="IPR034085">
    <property type="entry name" value="TOG"/>
</dbReference>
<dbReference type="GO" id="GO:0005929">
    <property type="term" value="C:cilium"/>
    <property type="evidence" value="ECO:0007669"/>
    <property type="project" value="TreeGrafter"/>
</dbReference>
<dbReference type="OMA" id="WSDRKEA"/>
<dbReference type="EMBL" id="KK583218">
    <property type="protein sequence ID" value="KDO27262.1"/>
    <property type="molecule type" value="Genomic_DNA"/>
</dbReference>
<dbReference type="KEGG" id="spar:SPRG_07511"/>
<feature type="region of interest" description="Disordered" evidence="1">
    <location>
        <begin position="219"/>
        <end position="246"/>
    </location>
</feature>
<feature type="compositionally biased region" description="Low complexity" evidence="1">
    <location>
        <begin position="503"/>
        <end position="512"/>
    </location>
</feature>
<organism evidence="3 4">
    <name type="scientific">Saprolegnia parasitica (strain CBS 223.65)</name>
    <dbReference type="NCBI Taxonomy" id="695850"/>
    <lineage>
        <taxon>Eukaryota</taxon>
        <taxon>Sar</taxon>
        <taxon>Stramenopiles</taxon>
        <taxon>Oomycota</taxon>
        <taxon>Saprolegniomycetes</taxon>
        <taxon>Saprolegniales</taxon>
        <taxon>Saprolegniaceae</taxon>
        <taxon>Saprolegnia</taxon>
    </lineage>
</organism>
<dbReference type="InterPro" id="IPR052607">
    <property type="entry name" value="CEP104-like"/>
</dbReference>
<dbReference type="InterPro" id="IPR011989">
    <property type="entry name" value="ARM-like"/>
</dbReference>
<name>A0A067CKF4_SAPPC</name>
<dbReference type="PANTHER" id="PTHR13371:SF0">
    <property type="entry name" value="CENTROSOMAL PROTEIN OF 104 KDA"/>
    <property type="match status" value="1"/>
</dbReference>
<evidence type="ECO:0000313" key="4">
    <source>
        <dbReference type="Proteomes" id="UP000030745"/>
    </source>
</evidence>
<dbReference type="SUPFAM" id="SSF48371">
    <property type="entry name" value="ARM repeat"/>
    <property type="match status" value="1"/>
</dbReference>
<feature type="region of interest" description="Disordered" evidence="1">
    <location>
        <begin position="484"/>
        <end position="512"/>
    </location>
</feature>
<dbReference type="VEuPathDB" id="FungiDB:SPRG_07511"/>